<dbReference type="Gene3D" id="3.30.9.10">
    <property type="entry name" value="D-Amino Acid Oxidase, subunit A, domain 2"/>
    <property type="match status" value="1"/>
</dbReference>
<dbReference type="EMBL" id="LR743504">
    <property type="protein sequence ID" value="CAA2100462.1"/>
    <property type="molecule type" value="Genomic_DNA"/>
</dbReference>
<evidence type="ECO:0000313" key="4">
    <source>
        <dbReference type="EMBL" id="CAA2100462.1"/>
    </source>
</evidence>
<dbReference type="InterPro" id="IPR050493">
    <property type="entry name" value="FAD-dep_Monooxygenase_BioMet"/>
</dbReference>
<dbReference type="GO" id="GO:0004497">
    <property type="term" value="F:monooxygenase activity"/>
    <property type="evidence" value="ECO:0007669"/>
    <property type="project" value="UniProtKB-KW"/>
</dbReference>
<dbReference type="PRINTS" id="PR00420">
    <property type="entry name" value="RNGMNOXGNASE"/>
</dbReference>
<gene>
    <name evidence="4" type="ORF">MBUL_00682</name>
</gene>
<keyword evidence="2" id="KW-0503">Monooxygenase</keyword>
<dbReference type="Pfam" id="PF01494">
    <property type="entry name" value="FAD_binding_3"/>
    <property type="match status" value="1"/>
</dbReference>
<evidence type="ECO:0000256" key="1">
    <source>
        <dbReference type="ARBA" id="ARBA00023002"/>
    </source>
</evidence>
<dbReference type="InterPro" id="IPR036188">
    <property type="entry name" value="FAD/NAD-bd_sf"/>
</dbReference>
<dbReference type="InterPro" id="IPR002938">
    <property type="entry name" value="FAD-bd"/>
</dbReference>
<dbReference type="AlphaFoldDB" id="A0A679J129"/>
<name>A0A679J129_9HYPH</name>
<feature type="domain" description="FAD-binding" evidence="3">
    <location>
        <begin position="7"/>
        <end position="75"/>
    </location>
</feature>
<dbReference type="PANTHER" id="PTHR13789">
    <property type="entry name" value="MONOOXYGENASE"/>
    <property type="match status" value="1"/>
</dbReference>
<dbReference type="PANTHER" id="PTHR13789:SF309">
    <property type="entry name" value="PUTATIVE (AFU_ORTHOLOGUE AFUA_6G14510)-RELATED"/>
    <property type="match status" value="1"/>
</dbReference>
<sequence length="395" mass="42891">MSEIHHDVIVIGAGLAGTTATIALTRAGYDAAIIDTHAVYPPDFRAEKLGVPQMDLFEKLGFGELARAVTTPVDEVCVTRFGHLVSRHAVREYGVHYTPLINDLRGALPASSPLVIGRVAEIETGPERQTVTLADGSVRTARLVLLATGLGDVLRRKVGIGRTMISEKHSLCFGFDMAAPPSSFGFESLTYYGEGADTSVAYVTLFPIGATMRANLFVYRALSDPWVKEFRKSPEALMRRAMPGLARLCPDLTVTGPVEMRPIDVVQAADAERDGVVLLGDAFLTPCPIPGTGIGKVLTDVDRLCSEHLPRWFATPGMGKDKIAEFYADPIKQTSDRQCLQASLYARQITVGSGAVWTLRRLRNRVGRYGLHALHLLRTAFAKPRGPTIGHTKTV</sequence>
<dbReference type="GO" id="GO:0071949">
    <property type="term" value="F:FAD binding"/>
    <property type="evidence" value="ECO:0007669"/>
    <property type="project" value="InterPro"/>
</dbReference>
<dbReference type="Gene3D" id="3.50.50.60">
    <property type="entry name" value="FAD/NAD(P)-binding domain"/>
    <property type="match status" value="1"/>
</dbReference>
<evidence type="ECO:0000256" key="2">
    <source>
        <dbReference type="ARBA" id="ARBA00023033"/>
    </source>
</evidence>
<dbReference type="SUPFAM" id="SSF51905">
    <property type="entry name" value="FAD/NAD(P)-binding domain"/>
    <property type="match status" value="1"/>
</dbReference>
<accession>A0A679J129</accession>
<keyword evidence="1" id="KW-0560">Oxidoreductase</keyword>
<protein>
    <recommendedName>
        <fullName evidence="3">FAD-binding domain-containing protein</fullName>
    </recommendedName>
</protein>
<organism evidence="4">
    <name type="scientific">Methylobacterium bullatum</name>
    <dbReference type="NCBI Taxonomy" id="570505"/>
    <lineage>
        <taxon>Bacteria</taxon>
        <taxon>Pseudomonadati</taxon>
        <taxon>Pseudomonadota</taxon>
        <taxon>Alphaproteobacteria</taxon>
        <taxon>Hyphomicrobiales</taxon>
        <taxon>Methylobacteriaceae</taxon>
        <taxon>Methylobacterium</taxon>
    </lineage>
</organism>
<proteinExistence type="predicted"/>
<evidence type="ECO:0000259" key="3">
    <source>
        <dbReference type="Pfam" id="PF01494"/>
    </source>
</evidence>
<reference evidence="4" key="1">
    <citation type="submission" date="2019-12" db="EMBL/GenBank/DDBJ databases">
        <authorList>
            <person name="Cremers G."/>
        </authorList>
    </citation>
    <scope>NUCLEOTIDE SEQUENCE</scope>
    <source>
        <strain evidence="4">Mbul1</strain>
    </source>
</reference>